<dbReference type="KEGG" id="caul:KCG34_04705"/>
<proteinExistence type="predicted"/>
<dbReference type="NCBIfam" id="TIGR02427">
    <property type="entry name" value="protocat_pcaD"/>
    <property type="match status" value="1"/>
</dbReference>
<dbReference type="InterPro" id="IPR029058">
    <property type="entry name" value="AB_hydrolase_fold"/>
</dbReference>
<evidence type="ECO:0000313" key="4">
    <source>
        <dbReference type="Proteomes" id="UP000676409"/>
    </source>
</evidence>
<name>A0A975G2A5_9CAUL</name>
<dbReference type="Gene3D" id="1.20.1290.10">
    <property type="entry name" value="AhpD-like"/>
    <property type="match status" value="1"/>
</dbReference>
<dbReference type="SUPFAM" id="SSF53474">
    <property type="entry name" value="alpha/beta-Hydrolases"/>
    <property type="match status" value="1"/>
</dbReference>
<dbReference type="InterPro" id="IPR052512">
    <property type="entry name" value="4CMD/NDH-1_regulator"/>
</dbReference>
<evidence type="ECO:0000259" key="2">
    <source>
        <dbReference type="Pfam" id="PF02627"/>
    </source>
</evidence>
<sequence>MAFADNGGVRLYWKLEGAAGKPVLLLLNSIGTDMSLWDRAAPHLLPQFRLLRMDTRGHGASDAPPDDYSLETLARDAQVVMDAAGVERACVCGLSLGGMIAMTLALQAPRRIEALILACTSPQMDKALWTQRVETVRTQGLAAIVDGAMARFFSEGFVSHHPEVTDTARAGLLAMNPCGYAACGAAIRDMDLIGRISAIQAPTLVIHGRQDISTPYAGHADQLLARIEGAQAAALDAAHLACVEAPTAFAGAIRGFVSGLAEQATGEAAETLFEAGLKVRRKVLGDAWVDRSLSSRTPFNADFQAMITRYAWQEIWGRPGLDHRTRRLIVIAITTALGRWEEFRLHVRAGLEQGGFTEDELKEVLMQSAIYAGVPAANTAFAEAAAVIRGLEAETPNSG</sequence>
<dbReference type="GO" id="GO:0047570">
    <property type="term" value="F:3-oxoadipate enol-lactonase activity"/>
    <property type="evidence" value="ECO:0007669"/>
    <property type="project" value="UniProtKB-EC"/>
</dbReference>
<dbReference type="InterPro" id="IPR029032">
    <property type="entry name" value="AhpD-like"/>
</dbReference>
<dbReference type="InterPro" id="IPR000073">
    <property type="entry name" value="AB_hydrolase_1"/>
</dbReference>
<keyword evidence="3" id="KW-0378">Hydrolase</keyword>
<accession>A0A975G2A5</accession>
<dbReference type="Pfam" id="PF00561">
    <property type="entry name" value="Abhydrolase_1"/>
    <property type="match status" value="1"/>
</dbReference>
<dbReference type="EMBL" id="CP073078">
    <property type="protein sequence ID" value="QUD89187.1"/>
    <property type="molecule type" value="Genomic_DNA"/>
</dbReference>
<dbReference type="PRINTS" id="PR00111">
    <property type="entry name" value="ABHYDROLASE"/>
</dbReference>
<protein>
    <submittedName>
        <fullName evidence="3">3-oxoadipate enol-lactonase</fullName>
        <ecNumber evidence="3">3.1.1.24</ecNumber>
    </submittedName>
</protein>
<organism evidence="3 4">
    <name type="scientific">Phenylobacterium montanum</name>
    <dbReference type="NCBI Taxonomy" id="2823693"/>
    <lineage>
        <taxon>Bacteria</taxon>
        <taxon>Pseudomonadati</taxon>
        <taxon>Pseudomonadota</taxon>
        <taxon>Alphaproteobacteria</taxon>
        <taxon>Caulobacterales</taxon>
        <taxon>Caulobacteraceae</taxon>
        <taxon>Phenylobacterium</taxon>
    </lineage>
</organism>
<dbReference type="Gene3D" id="3.40.50.1820">
    <property type="entry name" value="alpha/beta hydrolase"/>
    <property type="match status" value="1"/>
</dbReference>
<dbReference type="GO" id="GO:0051920">
    <property type="term" value="F:peroxiredoxin activity"/>
    <property type="evidence" value="ECO:0007669"/>
    <property type="project" value="InterPro"/>
</dbReference>
<dbReference type="PANTHER" id="PTHR33570:SF2">
    <property type="entry name" value="CARBOXYMUCONOLACTONE DECARBOXYLASE-LIKE DOMAIN-CONTAINING PROTEIN"/>
    <property type="match status" value="1"/>
</dbReference>
<dbReference type="EC" id="3.1.1.24" evidence="3"/>
<gene>
    <name evidence="3" type="primary">pcaD</name>
    <name evidence="3" type="ORF">KCG34_04705</name>
</gene>
<feature type="domain" description="Carboxymuconolactone decarboxylase-like" evidence="2">
    <location>
        <begin position="302"/>
        <end position="385"/>
    </location>
</feature>
<dbReference type="PANTHER" id="PTHR33570">
    <property type="entry name" value="4-CARBOXYMUCONOLACTONE DECARBOXYLASE FAMILY PROTEIN"/>
    <property type="match status" value="1"/>
</dbReference>
<evidence type="ECO:0000259" key="1">
    <source>
        <dbReference type="Pfam" id="PF00561"/>
    </source>
</evidence>
<dbReference type="GO" id="GO:0042952">
    <property type="term" value="P:beta-ketoadipate pathway"/>
    <property type="evidence" value="ECO:0007669"/>
    <property type="project" value="InterPro"/>
</dbReference>
<dbReference type="SUPFAM" id="SSF69118">
    <property type="entry name" value="AhpD-like"/>
    <property type="match status" value="1"/>
</dbReference>
<evidence type="ECO:0000313" key="3">
    <source>
        <dbReference type="EMBL" id="QUD89187.1"/>
    </source>
</evidence>
<dbReference type="Pfam" id="PF02627">
    <property type="entry name" value="CMD"/>
    <property type="match status" value="1"/>
</dbReference>
<dbReference type="InterPro" id="IPR026968">
    <property type="entry name" value="PcaD/CatD"/>
</dbReference>
<feature type="domain" description="AB hydrolase-1" evidence="1">
    <location>
        <begin position="22"/>
        <end position="246"/>
    </location>
</feature>
<dbReference type="AlphaFoldDB" id="A0A975G2A5"/>
<reference evidence="3" key="1">
    <citation type="submission" date="2021-04" db="EMBL/GenBank/DDBJ databases">
        <title>The complete genome sequence of Caulobacter sp. S6.</title>
        <authorList>
            <person name="Tang Y."/>
            <person name="Ouyang W."/>
            <person name="Liu Q."/>
            <person name="Huang B."/>
            <person name="Guo Z."/>
            <person name="Lei P."/>
        </authorList>
    </citation>
    <scope>NUCLEOTIDE SEQUENCE</scope>
    <source>
        <strain evidence="3">S6</strain>
    </source>
</reference>
<dbReference type="RefSeq" id="WP_211939239.1">
    <property type="nucleotide sequence ID" value="NZ_CP073078.1"/>
</dbReference>
<dbReference type="Proteomes" id="UP000676409">
    <property type="component" value="Chromosome"/>
</dbReference>
<dbReference type="InterPro" id="IPR003779">
    <property type="entry name" value="CMD-like"/>
</dbReference>
<keyword evidence="4" id="KW-1185">Reference proteome</keyword>